<evidence type="ECO:0000256" key="1">
    <source>
        <dbReference type="ARBA" id="ARBA00004120"/>
    </source>
</evidence>
<evidence type="ECO:0000256" key="3">
    <source>
        <dbReference type="ARBA" id="ARBA00022794"/>
    </source>
</evidence>
<dbReference type="Proteomes" id="UP000502823">
    <property type="component" value="Unassembled WGS sequence"/>
</dbReference>
<evidence type="ECO:0008006" key="8">
    <source>
        <dbReference type="Google" id="ProtNLM"/>
    </source>
</evidence>
<dbReference type="PROSITE" id="PS51381">
    <property type="entry name" value="C2_B9"/>
    <property type="match status" value="1"/>
</dbReference>
<dbReference type="PANTHER" id="PTHR12968:SF4">
    <property type="entry name" value="TECTONIC-LIKE COMPLEX MEMBER MKS1"/>
    <property type="match status" value="1"/>
</dbReference>
<name>A0A6L2P986_COPFO</name>
<dbReference type="InParanoid" id="A0A6L2P986"/>
<accession>A0A6L2P986</accession>
<sequence>MFHKEESDYVTGVYRCKDCIKNFKIRIRLQHDKSSFIPLPQFQQDESVVQSMPHFSTEGLETEERTFSWQEKVFSPFEISYYRYAGNCHTALEERYHKDVLELCQENTPNSRLFTYTDADNFTDTEETNQSVTTDAKPVVTSLAEGMAELRRRHKFGCGKPHRKEVDSSRRNIIDYNPNMELKKKNHLLQTPFQTFYILADLSVKNSDENWVGKSEYILCTIRWDSVTGVLMVTPDFTSVASSTEQTSIADPYRVEVDGDARNTYHYWIEHASADMSQEQKDKEFAVINKLYEHHLNIRQMQVGSEFEMPRHGILQVYVLGEVSSAKHFEYDNLFIHYFFELPKGWSCETTKQLSGVTQTCSAWHTGVANFSYLFELQLSFNLEILQSETDALMSWPQMFIKVLSIDSWDRCRTEGYGYVSLPPSPGLHTVVVSTWRPLSTYPTAEMRRFFIGGSSELKDPDFVGIPADFQGTLLSKYGLRTITCGDVTMKFNIVHHSQALIGSSMVADGGRGDAKANKHSSFLLERLSAATLVNSVNAVLIAFRRARERMLKAREGLES</sequence>
<keyword evidence="4" id="KW-0206">Cytoskeleton</keyword>
<evidence type="ECO:0000256" key="4">
    <source>
        <dbReference type="ARBA" id="ARBA00023212"/>
    </source>
</evidence>
<reference evidence="7" key="1">
    <citation type="submission" date="2020-01" db="EMBL/GenBank/DDBJ databases">
        <title>Draft genome sequence of the Termite Coptotermes fromosanus.</title>
        <authorList>
            <person name="Itakura S."/>
            <person name="Yosikawa Y."/>
            <person name="Umezawa K."/>
        </authorList>
    </citation>
    <scope>NUCLEOTIDE SEQUENCE [LARGE SCALE GENOMIC DNA]</scope>
</reference>
<dbReference type="AlphaFoldDB" id="A0A6L2P986"/>
<dbReference type="Pfam" id="PF07162">
    <property type="entry name" value="B9-C2"/>
    <property type="match status" value="1"/>
</dbReference>
<protein>
    <recommendedName>
        <fullName evidence="8">Meckel syndrome type 1 protein</fullName>
    </recommendedName>
</protein>
<dbReference type="OrthoDB" id="10263520at2759"/>
<dbReference type="GO" id="GO:0036038">
    <property type="term" value="C:MKS complex"/>
    <property type="evidence" value="ECO:0007669"/>
    <property type="project" value="TreeGrafter"/>
</dbReference>
<evidence type="ECO:0000256" key="2">
    <source>
        <dbReference type="ARBA" id="ARBA00022490"/>
    </source>
</evidence>
<proteinExistence type="predicted"/>
<organism evidence="6 7">
    <name type="scientific">Coptotermes formosanus</name>
    <name type="common">Formosan subterranean termite</name>
    <dbReference type="NCBI Taxonomy" id="36987"/>
    <lineage>
        <taxon>Eukaryota</taxon>
        <taxon>Metazoa</taxon>
        <taxon>Ecdysozoa</taxon>
        <taxon>Arthropoda</taxon>
        <taxon>Hexapoda</taxon>
        <taxon>Insecta</taxon>
        <taxon>Pterygota</taxon>
        <taxon>Neoptera</taxon>
        <taxon>Polyneoptera</taxon>
        <taxon>Dictyoptera</taxon>
        <taxon>Blattodea</taxon>
        <taxon>Blattoidea</taxon>
        <taxon>Termitoidae</taxon>
        <taxon>Rhinotermitidae</taxon>
        <taxon>Coptotermes</taxon>
    </lineage>
</organism>
<gene>
    <name evidence="6" type="ORF">Cfor_06253</name>
</gene>
<keyword evidence="5" id="KW-0966">Cell projection</keyword>
<keyword evidence="7" id="KW-1185">Reference proteome</keyword>
<comment type="caution">
    <text evidence="6">The sequence shown here is derived from an EMBL/GenBank/DDBJ whole genome shotgun (WGS) entry which is preliminary data.</text>
</comment>
<dbReference type="FunCoup" id="A0A6L2P986">
    <property type="interactions" value="226"/>
</dbReference>
<dbReference type="PANTHER" id="PTHR12968">
    <property type="entry name" value="B9 DOMAIN-CONTAINING"/>
    <property type="match status" value="1"/>
</dbReference>
<keyword evidence="2" id="KW-0963">Cytoplasm</keyword>
<dbReference type="EMBL" id="BLKM01000099">
    <property type="protein sequence ID" value="GFG28876.1"/>
    <property type="molecule type" value="Genomic_DNA"/>
</dbReference>
<dbReference type="GO" id="GO:0060271">
    <property type="term" value="P:cilium assembly"/>
    <property type="evidence" value="ECO:0007669"/>
    <property type="project" value="TreeGrafter"/>
</dbReference>
<evidence type="ECO:0000256" key="5">
    <source>
        <dbReference type="ARBA" id="ARBA00023273"/>
    </source>
</evidence>
<evidence type="ECO:0000313" key="6">
    <source>
        <dbReference type="EMBL" id="GFG28876.1"/>
    </source>
</evidence>
<keyword evidence="3" id="KW-0970">Cilium biogenesis/degradation</keyword>
<evidence type="ECO:0000313" key="7">
    <source>
        <dbReference type="Proteomes" id="UP000502823"/>
    </source>
</evidence>
<comment type="subcellular location">
    <subcellularLocation>
        <location evidence="1">Cytoplasm</location>
        <location evidence="1">Cytoskeleton</location>
        <location evidence="1">Cilium basal body</location>
    </subcellularLocation>
</comment>
<dbReference type="InterPro" id="IPR010796">
    <property type="entry name" value="C2_B9-type_dom"/>
</dbReference>